<feature type="region of interest" description="Disordered" evidence="1">
    <location>
        <begin position="1"/>
        <end position="21"/>
    </location>
</feature>
<sequence length="83" mass="8059">MPAEPDRGPKAAGPVAAPADGAARTAVRARAACDRAAPAPGMAAATPPRVRIAGAGGGVVRAGGRPRVRRPSGHPRAAPGVAR</sequence>
<proteinExistence type="predicted"/>
<dbReference type="Proteomes" id="UP000654123">
    <property type="component" value="Unassembled WGS sequence"/>
</dbReference>
<keyword evidence="3" id="KW-1185">Reference proteome</keyword>
<gene>
    <name evidence="2" type="ORF">GCM10010249_52960</name>
</gene>
<reference evidence="2" key="2">
    <citation type="submission" date="2020-09" db="EMBL/GenBank/DDBJ databases">
        <authorList>
            <person name="Sun Q."/>
            <person name="Ohkuma M."/>
        </authorList>
    </citation>
    <scope>NUCLEOTIDE SEQUENCE</scope>
    <source>
        <strain evidence="2">JCM 4335</strain>
    </source>
</reference>
<protein>
    <submittedName>
        <fullName evidence="2">Uncharacterized protein</fullName>
    </submittedName>
</protein>
<evidence type="ECO:0000313" key="3">
    <source>
        <dbReference type="Proteomes" id="UP000654123"/>
    </source>
</evidence>
<comment type="caution">
    <text evidence="2">The sequence shown here is derived from an EMBL/GenBank/DDBJ whole genome shotgun (WGS) entry which is preliminary data.</text>
</comment>
<organism evidence="2 3">
    <name type="scientific">Streptomyces roseolilacinus</name>
    <dbReference type="NCBI Taxonomy" id="66904"/>
    <lineage>
        <taxon>Bacteria</taxon>
        <taxon>Bacillati</taxon>
        <taxon>Actinomycetota</taxon>
        <taxon>Actinomycetes</taxon>
        <taxon>Kitasatosporales</taxon>
        <taxon>Streptomycetaceae</taxon>
        <taxon>Streptomyces</taxon>
    </lineage>
</organism>
<evidence type="ECO:0000313" key="2">
    <source>
        <dbReference type="EMBL" id="GGQ27565.1"/>
    </source>
</evidence>
<dbReference type="AlphaFoldDB" id="A0A918B4E4"/>
<feature type="compositionally biased region" description="Basic residues" evidence="1">
    <location>
        <begin position="64"/>
        <end position="73"/>
    </location>
</feature>
<feature type="compositionally biased region" description="Low complexity" evidence="1">
    <location>
        <begin position="10"/>
        <end position="21"/>
    </location>
</feature>
<dbReference type="EMBL" id="BMSV01000012">
    <property type="protein sequence ID" value="GGQ27565.1"/>
    <property type="molecule type" value="Genomic_DNA"/>
</dbReference>
<accession>A0A918B4E4</accession>
<feature type="region of interest" description="Disordered" evidence="1">
    <location>
        <begin position="55"/>
        <end position="83"/>
    </location>
</feature>
<evidence type="ECO:0000256" key="1">
    <source>
        <dbReference type="SAM" id="MobiDB-lite"/>
    </source>
</evidence>
<reference evidence="2" key="1">
    <citation type="journal article" date="2014" name="Int. J. Syst. Evol. Microbiol.">
        <title>Complete genome sequence of Corynebacterium casei LMG S-19264T (=DSM 44701T), isolated from a smear-ripened cheese.</title>
        <authorList>
            <consortium name="US DOE Joint Genome Institute (JGI-PGF)"/>
            <person name="Walter F."/>
            <person name="Albersmeier A."/>
            <person name="Kalinowski J."/>
            <person name="Ruckert C."/>
        </authorList>
    </citation>
    <scope>NUCLEOTIDE SEQUENCE</scope>
    <source>
        <strain evidence="2">JCM 4335</strain>
    </source>
</reference>
<name>A0A918B4E4_9ACTN</name>